<evidence type="ECO:0000256" key="2">
    <source>
        <dbReference type="ARBA" id="ARBA00022857"/>
    </source>
</evidence>
<keyword evidence="5" id="KW-1185">Reference proteome</keyword>
<sequence>MKNAVVTGAGSGIGQDVCRELLASGWTVYGMDVSHDGLAQTAAMHAGGDAGGRFVPLRCDVADAASVAKAFAAIAKETPAVDALVCSAGIFRTGPLLSMREEDFTALFDVNTKGAWLCAKHALPLLESRASADAPSRIVFVASIAAIRPKVGGGGYGASKVALTQIAKVLAVELASKAILVNAVAPSTVDTAMTRKLAADAGHNGYTVSGLSPLGRVAMPADVTPVIRFLLDDASRYVTGAVLPIDGGTSAAFQPAKPN</sequence>
<dbReference type="Gene3D" id="3.40.50.720">
    <property type="entry name" value="NAD(P)-binding Rossmann-like Domain"/>
    <property type="match status" value="1"/>
</dbReference>
<keyword evidence="2" id="KW-0521">NADP</keyword>
<keyword evidence="3" id="KW-0560">Oxidoreductase</keyword>
<dbReference type="RefSeq" id="WP_129152142.1">
    <property type="nucleotide sequence ID" value="NZ_JBHSDO010000017.1"/>
</dbReference>
<proteinExistence type="inferred from homology"/>
<dbReference type="EMBL" id="PYAL01000006">
    <property type="protein sequence ID" value="RXN85971.1"/>
    <property type="molecule type" value="Genomic_DNA"/>
</dbReference>
<dbReference type="Proteomes" id="UP000290849">
    <property type="component" value="Unassembled WGS sequence"/>
</dbReference>
<dbReference type="SUPFAM" id="SSF51735">
    <property type="entry name" value="NAD(P)-binding Rossmann-fold domains"/>
    <property type="match status" value="1"/>
</dbReference>
<comment type="similarity">
    <text evidence="1">Belongs to the short-chain dehydrogenases/reductases (SDR) family.</text>
</comment>
<organism evidence="4 5">
    <name type="scientific">Achromobacter aloeverae</name>
    <dbReference type="NCBI Taxonomy" id="1750518"/>
    <lineage>
        <taxon>Bacteria</taxon>
        <taxon>Pseudomonadati</taxon>
        <taxon>Pseudomonadota</taxon>
        <taxon>Betaproteobacteria</taxon>
        <taxon>Burkholderiales</taxon>
        <taxon>Alcaligenaceae</taxon>
        <taxon>Achromobacter</taxon>
    </lineage>
</organism>
<dbReference type="InterPro" id="IPR002347">
    <property type="entry name" value="SDR_fam"/>
</dbReference>
<name>A0A4V1MRR5_9BURK</name>
<dbReference type="PRINTS" id="PR00080">
    <property type="entry name" value="SDRFAMILY"/>
</dbReference>
<comment type="caution">
    <text evidence="4">The sequence shown here is derived from an EMBL/GenBank/DDBJ whole genome shotgun (WGS) entry which is preliminary data.</text>
</comment>
<dbReference type="FunFam" id="3.40.50.720:FF:000084">
    <property type="entry name" value="Short-chain dehydrogenase reductase"/>
    <property type="match status" value="1"/>
</dbReference>
<dbReference type="PROSITE" id="PS00061">
    <property type="entry name" value="ADH_SHORT"/>
    <property type="match status" value="1"/>
</dbReference>
<dbReference type="InterPro" id="IPR036291">
    <property type="entry name" value="NAD(P)-bd_dom_sf"/>
</dbReference>
<dbReference type="AlphaFoldDB" id="A0A4V1MRR5"/>
<dbReference type="InterPro" id="IPR052178">
    <property type="entry name" value="Sec_Metab_Biosynth_SDR"/>
</dbReference>
<dbReference type="InterPro" id="IPR020904">
    <property type="entry name" value="Sc_DH/Rdtase_CS"/>
</dbReference>
<dbReference type="OrthoDB" id="6823797at2"/>
<dbReference type="CDD" id="cd05233">
    <property type="entry name" value="SDR_c"/>
    <property type="match status" value="1"/>
</dbReference>
<reference evidence="4 5" key="1">
    <citation type="journal article" date="2017" name="Int. J. Syst. Evol. Microbiol.">
        <title>Achromobacter aloeverae sp. nov., isolated from the root of Aloe vera (L.) Burm.f.</title>
        <authorList>
            <person name="Kuncharoen N."/>
            <person name="Muramatsu Y."/>
            <person name="Shibata C."/>
            <person name="Kamakura Y."/>
            <person name="Nakagawa Y."/>
            <person name="Tanasupawat S."/>
        </authorList>
    </citation>
    <scope>NUCLEOTIDE SEQUENCE [LARGE SCALE GENOMIC DNA]</scope>
    <source>
        <strain evidence="4 5">AVA-1</strain>
    </source>
</reference>
<accession>A0A4V1MRR5</accession>
<evidence type="ECO:0000256" key="1">
    <source>
        <dbReference type="ARBA" id="ARBA00006484"/>
    </source>
</evidence>
<dbReference type="GO" id="GO:0016491">
    <property type="term" value="F:oxidoreductase activity"/>
    <property type="evidence" value="ECO:0007669"/>
    <property type="project" value="UniProtKB-KW"/>
</dbReference>
<evidence type="ECO:0000313" key="4">
    <source>
        <dbReference type="EMBL" id="RXN85971.1"/>
    </source>
</evidence>
<protein>
    <submittedName>
        <fullName evidence="4">3-oxoacyl-ACP reductase</fullName>
    </submittedName>
</protein>
<dbReference type="PANTHER" id="PTHR43618">
    <property type="entry name" value="7-ALPHA-HYDROXYSTEROID DEHYDROGENASE"/>
    <property type="match status" value="1"/>
</dbReference>
<evidence type="ECO:0000313" key="5">
    <source>
        <dbReference type="Proteomes" id="UP000290849"/>
    </source>
</evidence>
<dbReference type="PRINTS" id="PR00081">
    <property type="entry name" value="GDHRDH"/>
</dbReference>
<evidence type="ECO:0000256" key="3">
    <source>
        <dbReference type="ARBA" id="ARBA00023002"/>
    </source>
</evidence>
<dbReference type="PANTHER" id="PTHR43618:SF8">
    <property type="entry name" value="7ALPHA-HYDROXYSTEROID DEHYDROGENASE"/>
    <property type="match status" value="1"/>
</dbReference>
<gene>
    <name evidence="4" type="ORF">C7R54_19620</name>
</gene>
<dbReference type="Pfam" id="PF13561">
    <property type="entry name" value="adh_short_C2"/>
    <property type="match status" value="1"/>
</dbReference>